<protein>
    <recommendedName>
        <fullName evidence="2">Saposin B-type domain-containing protein</fullName>
    </recommendedName>
</protein>
<evidence type="ECO:0008006" key="2">
    <source>
        <dbReference type="Google" id="ProtNLM"/>
    </source>
</evidence>
<organism evidence="1">
    <name type="scientific">Schistosoma haematobium</name>
    <name type="common">Blood fluke</name>
    <dbReference type="NCBI Taxonomy" id="6185"/>
    <lineage>
        <taxon>Eukaryota</taxon>
        <taxon>Metazoa</taxon>
        <taxon>Spiralia</taxon>
        <taxon>Lophotrochozoa</taxon>
        <taxon>Platyhelminthes</taxon>
        <taxon>Trematoda</taxon>
        <taxon>Digenea</taxon>
        <taxon>Strigeidida</taxon>
        <taxon>Schistosomatoidea</taxon>
        <taxon>Schistosomatidae</taxon>
        <taxon>Schistosoma</taxon>
    </lineage>
</organism>
<dbReference type="InterPro" id="IPR011001">
    <property type="entry name" value="Saposin-like"/>
</dbReference>
<proteinExistence type="predicted"/>
<sequence>MKVRIPNSSPNPYLYYVSWNFTEQYPLQRFFTMNVLLLYKKIGLIHTTINGIQLINKQYRIETIQNISSADYTLIHLRNNQPTIKCSFCKMIVNAIRKMMTKLSTFQMIHLIIHEMCSVVEDHTVECYDVASQIIDAYVIIFNRTEALDTCMVGMVFSEYDDDDNDDY</sequence>
<evidence type="ECO:0000313" key="1">
    <source>
        <dbReference type="EMBL" id="KGB34345.1"/>
    </source>
</evidence>
<dbReference type="EMBL" id="KL250603">
    <property type="protein sequence ID" value="KGB34345.1"/>
    <property type="molecule type" value="Genomic_DNA"/>
</dbReference>
<name>A0A094ZII1_SCHHA</name>
<accession>A0A094ZII1</accession>
<dbReference type="SUPFAM" id="SSF47862">
    <property type="entry name" value="Saposin"/>
    <property type="match status" value="1"/>
</dbReference>
<dbReference type="Gene3D" id="1.10.225.10">
    <property type="entry name" value="Saposin-like"/>
    <property type="match status" value="1"/>
</dbReference>
<gene>
    <name evidence="1" type="ORF">MS3_02541</name>
</gene>
<dbReference type="AlphaFoldDB" id="A0A094ZII1"/>
<reference evidence="1" key="1">
    <citation type="journal article" date="2012" name="Nat. Genet.">
        <title>Whole-genome sequence of Schistosoma haematobium.</title>
        <authorList>
            <person name="Young N.D."/>
            <person name="Jex A.R."/>
            <person name="Li B."/>
            <person name="Liu S."/>
            <person name="Yang L."/>
            <person name="Xiong Z."/>
            <person name="Li Y."/>
            <person name="Cantacessi C."/>
            <person name="Hall R.S."/>
            <person name="Xu X."/>
            <person name="Chen F."/>
            <person name="Wu X."/>
            <person name="Zerlotini A."/>
            <person name="Oliveira G."/>
            <person name="Hofmann A."/>
            <person name="Zhang G."/>
            <person name="Fang X."/>
            <person name="Kang Y."/>
            <person name="Campbell B.E."/>
            <person name="Loukas A."/>
            <person name="Ranganathan S."/>
            <person name="Rollinson D."/>
            <person name="Rinaldi G."/>
            <person name="Brindley P.J."/>
            <person name="Yang H."/>
            <person name="Wang J."/>
            <person name="Wang J."/>
            <person name="Gasser R.B."/>
        </authorList>
    </citation>
    <scope>NUCLEOTIDE SEQUENCE [LARGE SCALE GENOMIC DNA]</scope>
</reference>